<dbReference type="InterPro" id="IPR048395">
    <property type="entry name" value="Glyco_hydro_31_C"/>
</dbReference>
<dbReference type="SUPFAM" id="SSF51445">
    <property type="entry name" value="(Trans)glycosidases"/>
    <property type="match status" value="1"/>
</dbReference>
<dbReference type="InterPro" id="IPR017853">
    <property type="entry name" value="GH"/>
</dbReference>
<sequence>MNVKNAIVQGENYRFTVLTPSMIRMEYSEKGVFVDKKTQMVVNRTFDVPEYTVNEKNGELIIETDKARLVYTGGRFAGNNLRIEQRNQKVIYESTWHYGDIGHNLKGTTRTLDQANGEIPLQDGLFSMEGWAVISDKGSMLLTEDGWIERREDIDAEDLYYFGYGTDYLGCLKDYYKLTGATPILPKYALGNWWSRYYKYTEKSYLELMDRFEKENIPFTVGVIDMDWHLTEIDQKYGAGWTGYTWNKDFFPDPKRFTDNLHRRGMKVTLNDHPADGVRAFEDVYPEFAAYMGVDQEKGEPVLMDFTNRKLLEGYFKYVYEKIEKKDGVDFWWIDWQQGTNTAIPGLDPLWMLNHYHTIHSQKKDGKGLIFSRYAGPGSHRYPVGFSGDTVITWESLDFQPYFTATASNIGYGWWSHDIGGHMMGYKNDELALRWLQLGVFSPIMRLHSTCCEFNGKEPWRYRKEVELIMDKFLRLRHQMIPYLHTMNRRASEEGIPLIQPLYYQNPGKWDAFRMKNEYYFGSDILVNPITQPISTATRMGKVMALLPEGTWIDLFTGTVYNGDRKIELYRSLDSIPVLAKAGAIVTLDARTTGNAIDNPEILKVIVAAGADGSFRLDEEATDNVWCSTTFTYKWGDEAVLTITPEKTKKEGMPAERAYELVFAGTAQGMTAQKKKADGTYETLETSYDSAKQCTTIILPMQDIESEITVVTYNTALADNHQVERIFELLNRAEIEFSLKDQIYAIAQKKGSRNDAYLLDQLTLLNAPEDVFGAVKEILTALD</sequence>
<dbReference type="InterPro" id="IPR013780">
    <property type="entry name" value="Glyco_hydro_b"/>
</dbReference>
<dbReference type="PANTHER" id="PTHR43863">
    <property type="entry name" value="HYDROLASE, PUTATIVE (AFU_ORTHOLOGUE AFUA_1G03140)-RELATED"/>
    <property type="match status" value="1"/>
</dbReference>
<dbReference type="Gene3D" id="2.60.40.1180">
    <property type="entry name" value="Golgi alpha-mannosidase II"/>
    <property type="match status" value="2"/>
</dbReference>
<evidence type="ECO:0000256" key="1">
    <source>
        <dbReference type="ARBA" id="ARBA00007806"/>
    </source>
</evidence>
<evidence type="ECO:0000256" key="2">
    <source>
        <dbReference type="RuleBase" id="RU361185"/>
    </source>
</evidence>
<dbReference type="RefSeq" id="WP_308732348.1">
    <property type="nucleotide sequence ID" value="NZ_JAJEQN010000047.1"/>
</dbReference>
<evidence type="ECO:0000259" key="3">
    <source>
        <dbReference type="Pfam" id="PF01055"/>
    </source>
</evidence>
<dbReference type="Proteomes" id="UP001198200">
    <property type="component" value="Unassembled WGS sequence"/>
</dbReference>
<reference evidence="5 6" key="1">
    <citation type="submission" date="2021-10" db="EMBL/GenBank/DDBJ databases">
        <title>Anaerobic single-cell dispensing facilitates the cultivation of human gut bacteria.</title>
        <authorList>
            <person name="Afrizal A."/>
        </authorList>
    </citation>
    <scope>NUCLEOTIDE SEQUENCE [LARGE SCALE GENOMIC DNA]</scope>
    <source>
        <strain evidence="5 6">CLA-AA-H224</strain>
    </source>
</reference>
<keyword evidence="6" id="KW-1185">Reference proteome</keyword>
<accession>A0AAE3E6V5</accession>
<dbReference type="InterPro" id="IPR051816">
    <property type="entry name" value="Glycosyl_Hydrolase_31"/>
</dbReference>
<dbReference type="PANTHER" id="PTHR43863:SF2">
    <property type="entry name" value="MALTASE-GLUCOAMYLASE"/>
    <property type="match status" value="1"/>
</dbReference>
<comment type="caution">
    <text evidence="5">The sequence shown here is derived from an EMBL/GenBank/DDBJ whole genome shotgun (WGS) entry which is preliminary data.</text>
</comment>
<dbReference type="Gene3D" id="2.60.40.1760">
    <property type="entry name" value="glycosyl hydrolase (family 31)"/>
    <property type="match status" value="1"/>
</dbReference>
<dbReference type="Gene3D" id="3.20.20.80">
    <property type="entry name" value="Glycosidases"/>
    <property type="match status" value="1"/>
</dbReference>
<feature type="domain" description="Glycosyl hydrolase family 31 C-terminal" evidence="4">
    <location>
        <begin position="495"/>
        <end position="586"/>
    </location>
</feature>
<evidence type="ECO:0000313" key="6">
    <source>
        <dbReference type="Proteomes" id="UP001198200"/>
    </source>
</evidence>
<dbReference type="SUPFAM" id="SSF51011">
    <property type="entry name" value="Glycosyl hydrolase domain"/>
    <property type="match status" value="1"/>
</dbReference>
<evidence type="ECO:0000259" key="4">
    <source>
        <dbReference type="Pfam" id="PF21365"/>
    </source>
</evidence>
<dbReference type="InterPro" id="IPR000322">
    <property type="entry name" value="Glyco_hydro_31_TIM"/>
</dbReference>
<keyword evidence="2 5" id="KW-0378">Hydrolase</keyword>
<dbReference type="GO" id="GO:0004553">
    <property type="term" value="F:hydrolase activity, hydrolyzing O-glycosyl compounds"/>
    <property type="evidence" value="ECO:0007669"/>
    <property type="project" value="InterPro"/>
</dbReference>
<name>A0AAE3E6V5_9FIRM</name>
<dbReference type="AlphaFoldDB" id="A0AAE3E6V5"/>
<dbReference type="CDD" id="cd06595">
    <property type="entry name" value="GH31_u1"/>
    <property type="match status" value="1"/>
</dbReference>
<feature type="domain" description="Glycoside hydrolase family 31 TIM barrel" evidence="3">
    <location>
        <begin position="183"/>
        <end position="487"/>
    </location>
</feature>
<comment type="similarity">
    <text evidence="1 2">Belongs to the glycosyl hydrolase 31 family.</text>
</comment>
<evidence type="ECO:0000313" key="5">
    <source>
        <dbReference type="EMBL" id="MCC2222748.1"/>
    </source>
</evidence>
<dbReference type="Pfam" id="PF21365">
    <property type="entry name" value="Glyco_hydro_31_3rd"/>
    <property type="match status" value="1"/>
</dbReference>
<dbReference type="GO" id="GO:0005975">
    <property type="term" value="P:carbohydrate metabolic process"/>
    <property type="evidence" value="ECO:0007669"/>
    <property type="project" value="InterPro"/>
</dbReference>
<keyword evidence="2" id="KW-0326">Glycosidase</keyword>
<gene>
    <name evidence="5" type="ORF">LKD48_14145</name>
</gene>
<dbReference type="EMBL" id="JAJEQN010000047">
    <property type="protein sequence ID" value="MCC2222748.1"/>
    <property type="molecule type" value="Genomic_DNA"/>
</dbReference>
<proteinExistence type="inferred from homology"/>
<organism evidence="5 6">
    <name type="scientific">Anthropogastromicrobium aceti</name>
    <dbReference type="NCBI Taxonomy" id="2981768"/>
    <lineage>
        <taxon>Bacteria</taxon>
        <taxon>Bacillati</taxon>
        <taxon>Bacillota</taxon>
        <taxon>Clostridia</taxon>
        <taxon>Lachnospirales</taxon>
        <taxon>Lachnospiraceae</taxon>
        <taxon>Anthropogastromicrobium</taxon>
    </lineage>
</organism>
<dbReference type="Pfam" id="PF01055">
    <property type="entry name" value="Glyco_hydro_31_2nd"/>
    <property type="match status" value="1"/>
</dbReference>
<protein>
    <submittedName>
        <fullName evidence="5">Glycoside hydrolase family 31 protein</fullName>
    </submittedName>
</protein>